<dbReference type="AlphaFoldDB" id="A0A1Q2CUR3"/>
<gene>
    <name evidence="1" type="ORF">BW733_02375</name>
</gene>
<dbReference type="InterPro" id="IPR043737">
    <property type="entry name" value="DUF5682"/>
</dbReference>
<dbReference type="KEGG" id="tfa:BW733_02375"/>
<accession>A0A1Q2CUR3</accession>
<organism evidence="1 2">
    <name type="scientific">Tessaracoccus flavescens</name>
    <dbReference type="NCBI Taxonomy" id="399497"/>
    <lineage>
        <taxon>Bacteria</taxon>
        <taxon>Bacillati</taxon>
        <taxon>Actinomycetota</taxon>
        <taxon>Actinomycetes</taxon>
        <taxon>Propionibacteriales</taxon>
        <taxon>Propionibacteriaceae</taxon>
        <taxon>Tessaracoccus</taxon>
    </lineage>
</organism>
<dbReference type="STRING" id="399497.BW733_02375"/>
<evidence type="ECO:0000313" key="2">
    <source>
        <dbReference type="Proteomes" id="UP000188235"/>
    </source>
</evidence>
<dbReference type="Proteomes" id="UP000188235">
    <property type="component" value="Chromosome"/>
</dbReference>
<proteinExistence type="predicted"/>
<dbReference type="Pfam" id="PF18934">
    <property type="entry name" value="DUF5682"/>
    <property type="match status" value="1"/>
</dbReference>
<dbReference type="RefSeq" id="WP_077347564.1">
    <property type="nucleotide sequence ID" value="NZ_CP019607.1"/>
</dbReference>
<evidence type="ECO:0008006" key="3">
    <source>
        <dbReference type="Google" id="ProtNLM"/>
    </source>
</evidence>
<name>A0A1Q2CUR3_9ACTN</name>
<sequence>MDERLTAARRARDALASDGIHFVPVRHHSPACARAAASLIDAVSPAAVLIEGPRHYDSLLDDLQSEETSPPVAVLTVRGEGRGRASSLYPMADFSPEWVALRRAGELGVPVGFIDLDEQDRPELDDESRVLQSERYLAQSRTVADLAVRLGCRDHDELWEHLFEVRDDAEPTALLDEVFVWSALARLDYEPEVLAGEGSLRREARMIETIRAWRDRVEGPLVVVTGAFHTLALVEGLADLPGRPELPANDAGSSPAAAESWVVPITHADLDGLRGYSAGMPAPSFWQRIWDTGADRGQVATGFILDVVARANQAEADAPISFASVQEAVLQARRLAELRGHPWPSRTDVLDAITSCLVDEAVSPSLRDAVAHELAVRVPGSVASGSRTPPIVSEARETARSLRLVIDDAAPHSTTLDIARSDRARTRSRFLHLLGLLGVPFARRVSGPDLIAGVGAQFLTERWDYHWTPAVEAALAALMTRGATLTAAAATTLGTLLEELEGARESAPVTDLLVRAALTGQDDRVEDLLRVLASLIDQDPALGSVLATGTRLLNLHRAQSMLRLRRPEQVLPLLGGAVAQAAYLLPDLASVRRENEVDAVGQLVAVRRLLRDLDGVDGVDPAPLGEALRRLRHPDTAPAVRGAALAVGVAAGELSDSDLAHELRAGFAPGAEPGVAARMLTGMLHAAPELLVHSDELFAAADRALLDASPEVFLDVLPELRRAFTYLKPVETSTVAAKVAALGDVDAVALDARVAATEAELRTGMELERRLLDSLRDAGLSGWVAS</sequence>
<evidence type="ECO:0000313" key="1">
    <source>
        <dbReference type="EMBL" id="AQP49848.1"/>
    </source>
</evidence>
<protein>
    <recommendedName>
        <fullName evidence="3">4-aminobutyrate aminotransferase</fullName>
    </recommendedName>
</protein>
<dbReference type="EMBL" id="CP019607">
    <property type="protein sequence ID" value="AQP49848.1"/>
    <property type="molecule type" value="Genomic_DNA"/>
</dbReference>
<dbReference type="OrthoDB" id="9768066at2"/>
<keyword evidence="2" id="KW-1185">Reference proteome</keyword>
<reference evidence="1 2" key="1">
    <citation type="journal article" date="2008" name="Int. J. Syst. Evol. Microbiol.">
        <title>Tessaracoccus flavescens sp. nov., isolated from marine sediment.</title>
        <authorList>
            <person name="Lee D.W."/>
            <person name="Lee S.D."/>
        </authorList>
    </citation>
    <scope>NUCLEOTIDE SEQUENCE [LARGE SCALE GENOMIC DNA]</scope>
    <source>
        <strain evidence="1 2">SST-39T</strain>
    </source>
</reference>